<dbReference type="PANTHER" id="PTHR10497">
    <property type="entry name" value="60S RIBOSOMAL PROTEIN L27"/>
    <property type="match status" value="1"/>
</dbReference>
<dbReference type="GO" id="GO:0006412">
    <property type="term" value="P:translation"/>
    <property type="evidence" value="ECO:0007669"/>
    <property type="project" value="InterPro"/>
</dbReference>
<evidence type="ECO:0000313" key="7">
    <source>
        <dbReference type="EMBL" id="OXB55279.1"/>
    </source>
</evidence>
<dbReference type="Gene3D" id="2.30.30.770">
    <property type="match status" value="2"/>
</dbReference>
<dbReference type="PROSITE" id="PS01107">
    <property type="entry name" value="RIBOSOMAL_L27E"/>
    <property type="match status" value="1"/>
</dbReference>
<dbReference type="Pfam" id="PF01777">
    <property type="entry name" value="Ribosomal_L27e"/>
    <property type="match status" value="1"/>
</dbReference>
<dbReference type="Proteomes" id="UP000198323">
    <property type="component" value="Unassembled WGS sequence"/>
</dbReference>
<dbReference type="InterPro" id="IPR038655">
    <property type="entry name" value="Ribosomal_eL27_sf"/>
</dbReference>
<dbReference type="GO" id="GO:0003735">
    <property type="term" value="F:structural constituent of ribosome"/>
    <property type="evidence" value="ECO:0007669"/>
    <property type="project" value="InterPro"/>
</dbReference>
<comment type="caution">
    <text evidence="7">The sequence shown here is derived from an EMBL/GenBank/DDBJ whole genome shotgun (WGS) entry which is preliminary data.</text>
</comment>
<dbReference type="FunFam" id="2.30.30.770:FF:000001">
    <property type="entry name" value="60S ribosomal protein L27"/>
    <property type="match status" value="1"/>
</dbReference>
<dbReference type="InterPro" id="IPR001141">
    <property type="entry name" value="Ribosomal_eL27"/>
</dbReference>
<organism evidence="7 8">
    <name type="scientific">Callipepla squamata</name>
    <name type="common">Scaled quail</name>
    <dbReference type="NCBI Taxonomy" id="9009"/>
    <lineage>
        <taxon>Eukaryota</taxon>
        <taxon>Metazoa</taxon>
        <taxon>Chordata</taxon>
        <taxon>Craniata</taxon>
        <taxon>Vertebrata</taxon>
        <taxon>Euteleostomi</taxon>
        <taxon>Archelosauria</taxon>
        <taxon>Archosauria</taxon>
        <taxon>Dinosauria</taxon>
        <taxon>Saurischia</taxon>
        <taxon>Theropoda</taxon>
        <taxon>Coelurosauria</taxon>
        <taxon>Aves</taxon>
        <taxon>Neognathae</taxon>
        <taxon>Galloanserae</taxon>
        <taxon>Galliformes</taxon>
        <taxon>Odontophoridae</taxon>
        <taxon>Callipepla</taxon>
    </lineage>
</organism>
<accession>A0A226MJQ2</accession>
<dbReference type="Pfam" id="PF00467">
    <property type="entry name" value="KOW"/>
    <property type="match status" value="1"/>
</dbReference>
<sequence>MGKFMKPGKVVLVLAGRYSGRKAVIVKVSAPFPRGCPRCRGTAGPAARSSAGTVRAVFGVLGFPAARGAARGGGEDGVGSARAWDVFQNIDDGTSDRPYSHALVAGIDRYPRKVTAAMGKKKIAKRSKIKSFVKVYNYNHLMPTRYSVDIPLDKTIVNKDVFRDPALKRKARREAKVKFEERYKTGKNKWFFQKLRF</sequence>
<evidence type="ECO:0000313" key="8">
    <source>
        <dbReference type="Proteomes" id="UP000198323"/>
    </source>
</evidence>
<keyword evidence="4 5" id="KW-0687">Ribonucleoprotein</keyword>
<feature type="domain" description="KOW" evidence="6">
    <location>
        <begin position="7"/>
        <end position="28"/>
    </location>
</feature>
<dbReference type="CDD" id="cd06090">
    <property type="entry name" value="KOW_RPL27"/>
    <property type="match status" value="1"/>
</dbReference>
<name>A0A226MJQ2_CALSU</name>
<dbReference type="OrthoDB" id="2365484at2759"/>
<evidence type="ECO:0000256" key="3">
    <source>
        <dbReference type="ARBA" id="ARBA00022980"/>
    </source>
</evidence>
<protein>
    <recommendedName>
        <fullName evidence="5">60S ribosomal protein L27</fullName>
    </recommendedName>
</protein>
<evidence type="ECO:0000256" key="4">
    <source>
        <dbReference type="ARBA" id="ARBA00023274"/>
    </source>
</evidence>
<evidence type="ECO:0000256" key="1">
    <source>
        <dbReference type="ARBA" id="ARBA00004427"/>
    </source>
</evidence>
<reference evidence="7 8" key="1">
    <citation type="submission" date="2016-07" db="EMBL/GenBank/DDBJ databases">
        <title>Disparate Historic Effective Population Sizes Predicted by Modern Levels of Genome Diversity for the Scaled Quail (Callipepla squamata) and the Northern Bobwhite (Colinus virginianus): Inferences from First and Second Generation Draft Genome Assemblies for Sympatric New World Quail.</title>
        <authorList>
            <person name="Oldeschulte D.L."/>
            <person name="Halley Y.A."/>
            <person name="Bhattarai E.K."/>
            <person name="Brashear W.A."/>
            <person name="Hill J."/>
            <person name="Metz R.P."/>
            <person name="Johnson C.D."/>
            <person name="Rollins D."/>
            <person name="Peterson M.J."/>
            <person name="Bickhart D.M."/>
            <person name="Decker J.E."/>
            <person name="Seabury C.M."/>
        </authorList>
    </citation>
    <scope>NUCLEOTIDE SEQUENCE [LARGE SCALE GENOMIC DNA]</scope>
    <source>
        <strain evidence="7 8">Texas</strain>
        <tissue evidence="7">Leg muscle</tissue>
    </source>
</reference>
<dbReference type="InterPro" id="IPR041991">
    <property type="entry name" value="Ribosomal_eL27_KOW"/>
</dbReference>
<keyword evidence="3 5" id="KW-0689">Ribosomal protein</keyword>
<dbReference type="GO" id="GO:0005791">
    <property type="term" value="C:rough endoplasmic reticulum"/>
    <property type="evidence" value="ECO:0007669"/>
    <property type="project" value="UniProtKB-SubCell"/>
</dbReference>
<dbReference type="SUPFAM" id="SSF50104">
    <property type="entry name" value="Translation proteins SH3-like domain"/>
    <property type="match status" value="2"/>
</dbReference>
<evidence type="ECO:0000256" key="2">
    <source>
        <dbReference type="ARBA" id="ARBA00009124"/>
    </source>
</evidence>
<evidence type="ECO:0000259" key="6">
    <source>
        <dbReference type="Pfam" id="PF00467"/>
    </source>
</evidence>
<dbReference type="EMBL" id="MCFN01000771">
    <property type="protein sequence ID" value="OXB55279.1"/>
    <property type="molecule type" value="Genomic_DNA"/>
</dbReference>
<dbReference type="GO" id="GO:0005840">
    <property type="term" value="C:ribosome"/>
    <property type="evidence" value="ECO:0007669"/>
    <property type="project" value="UniProtKB-KW"/>
</dbReference>
<dbReference type="STRING" id="9009.A0A226MJQ2"/>
<dbReference type="GO" id="GO:1990904">
    <property type="term" value="C:ribonucleoprotein complex"/>
    <property type="evidence" value="ECO:0007669"/>
    <property type="project" value="UniProtKB-KW"/>
</dbReference>
<proteinExistence type="inferred from homology"/>
<dbReference type="InterPro" id="IPR005824">
    <property type="entry name" value="KOW"/>
</dbReference>
<gene>
    <name evidence="7" type="ORF">ASZ78_014073</name>
</gene>
<dbReference type="InterPro" id="IPR018262">
    <property type="entry name" value="Ribosomal_eL27_CS"/>
</dbReference>
<dbReference type="AlphaFoldDB" id="A0A226MJQ2"/>
<comment type="similarity">
    <text evidence="2 5">Belongs to the eukaryotic ribosomal protein eL27 family.</text>
</comment>
<comment type="subcellular location">
    <subcellularLocation>
        <location evidence="1">Rough endoplasmic reticulum</location>
    </subcellularLocation>
</comment>
<dbReference type="InterPro" id="IPR008991">
    <property type="entry name" value="Translation_prot_SH3-like_sf"/>
</dbReference>
<evidence type="ECO:0000256" key="5">
    <source>
        <dbReference type="RuleBase" id="RU000575"/>
    </source>
</evidence>
<keyword evidence="8" id="KW-1185">Reference proteome</keyword>